<feature type="non-terminal residue" evidence="1">
    <location>
        <position position="264"/>
    </location>
</feature>
<accession>X0VJF7</accession>
<feature type="non-terminal residue" evidence="1">
    <location>
        <position position="1"/>
    </location>
</feature>
<dbReference type="AlphaFoldDB" id="X0VJF7"/>
<evidence type="ECO:0000313" key="1">
    <source>
        <dbReference type="EMBL" id="GAG00701.1"/>
    </source>
</evidence>
<reference evidence="1" key="1">
    <citation type="journal article" date="2014" name="Front. Microbiol.">
        <title>High frequency of phylogenetically diverse reductive dehalogenase-homologous genes in deep subseafloor sedimentary metagenomes.</title>
        <authorList>
            <person name="Kawai M."/>
            <person name="Futagami T."/>
            <person name="Toyoda A."/>
            <person name="Takaki Y."/>
            <person name="Nishi S."/>
            <person name="Hori S."/>
            <person name="Arai W."/>
            <person name="Tsubouchi T."/>
            <person name="Morono Y."/>
            <person name="Uchiyama I."/>
            <person name="Ito T."/>
            <person name="Fujiyama A."/>
            <person name="Inagaki F."/>
            <person name="Takami H."/>
        </authorList>
    </citation>
    <scope>NUCLEOTIDE SEQUENCE</scope>
    <source>
        <strain evidence="1">Expedition CK06-06</strain>
    </source>
</reference>
<proteinExistence type="predicted"/>
<gene>
    <name evidence="1" type="ORF">S01H1_45479</name>
</gene>
<comment type="caution">
    <text evidence="1">The sequence shown here is derived from an EMBL/GenBank/DDBJ whole genome shotgun (WGS) entry which is preliminary data.</text>
</comment>
<sequence length="264" mass="27536">VYIVHDNSGDLTVNAKSGKAINLAIDGADEFAFGAATLDMHGNALDNCGSIILNTDSQPAGTQVYLVHDNSGDLTLNALTNKVINFAIAGTDEMQLSGSELKVDVIDEITGAAGVTIESVLLKDSHIQFGNATNPANTTTYVSRDNSGDFTIHTVTGKAINLAIVGNDVIRVEGDKISLLQDISTDQFNAGDSNVFLGMGIFDGGNMTGSSYNVIIGYKAAYDSTTAHHSVIIGAECLEDITYGQGNVAVGYHVAKLATAPNYG</sequence>
<protein>
    <submittedName>
        <fullName evidence="1">Uncharacterized protein</fullName>
    </submittedName>
</protein>
<dbReference type="EMBL" id="BARS01029064">
    <property type="protein sequence ID" value="GAG00701.1"/>
    <property type="molecule type" value="Genomic_DNA"/>
</dbReference>
<organism evidence="1">
    <name type="scientific">marine sediment metagenome</name>
    <dbReference type="NCBI Taxonomy" id="412755"/>
    <lineage>
        <taxon>unclassified sequences</taxon>
        <taxon>metagenomes</taxon>
        <taxon>ecological metagenomes</taxon>
    </lineage>
</organism>
<name>X0VJF7_9ZZZZ</name>